<feature type="transmembrane region" description="Helical" evidence="6">
    <location>
        <begin position="202"/>
        <end position="222"/>
    </location>
</feature>
<evidence type="ECO:0000256" key="4">
    <source>
        <dbReference type="ARBA" id="ARBA00022989"/>
    </source>
</evidence>
<dbReference type="InterPro" id="IPR020846">
    <property type="entry name" value="MFS_dom"/>
</dbReference>
<feature type="transmembrane region" description="Helical" evidence="6">
    <location>
        <begin position="171"/>
        <end position="190"/>
    </location>
</feature>
<dbReference type="FunFam" id="1.20.1250.20:FF:000013">
    <property type="entry name" value="MFS general substrate transporter"/>
    <property type="match status" value="1"/>
</dbReference>
<feature type="transmembrane region" description="Helical" evidence="6">
    <location>
        <begin position="365"/>
        <end position="385"/>
    </location>
</feature>
<proteinExistence type="predicted"/>
<keyword evidence="2" id="KW-0813">Transport</keyword>
<dbReference type="Gene3D" id="1.20.1250.20">
    <property type="entry name" value="MFS general substrate transporter like domains"/>
    <property type="match status" value="2"/>
</dbReference>
<feature type="transmembrane region" description="Helical" evidence="6">
    <location>
        <begin position="423"/>
        <end position="449"/>
    </location>
</feature>
<dbReference type="PROSITE" id="PS50850">
    <property type="entry name" value="MFS"/>
    <property type="match status" value="1"/>
</dbReference>
<dbReference type="SUPFAM" id="SSF103473">
    <property type="entry name" value="MFS general substrate transporter"/>
    <property type="match status" value="1"/>
</dbReference>
<feature type="transmembrane region" description="Helical" evidence="6">
    <location>
        <begin position="140"/>
        <end position="159"/>
    </location>
</feature>
<keyword evidence="3 6" id="KW-0812">Transmembrane</keyword>
<feature type="transmembrane region" description="Helical" evidence="6">
    <location>
        <begin position="274"/>
        <end position="294"/>
    </location>
</feature>
<organism evidence="8 9">
    <name type="scientific">Zopfia rhizophila CBS 207.26</name>
    <dbReference type="NCBI Taxonomy" id="1314779"/>
    <lineage>
        <taxon>Eukaryota</taxon>
        <taxon>Fungi</taxon>
        <taxon>Dikarya</taxon>
        <taxon>Ascomycota</taxon>
        <taxon>Pezizomycotina</taxon>
        <taxon>Dothideomycetes</taxon>
        <taxon>Dothideomycetes incertae sedis</taxon>
        <taxon>Zopfiaceae</taxon>
        <taxon>Zopfia</taxon>
    </lineage>
</organism>
<accession>A0A6A6EQY8</accession>
<evidence type="ECO:0000256" key="1">
    <source>
        <dbReference type="ARBA" id="ARBA00004141"/>
    </source>
</evidence>
<dbReference type="AlphaFoldDB" id="A0A6A6EQY8"/>
<dbReference type="PANTHER" id="PTHR43791">
    <property type="entry name" value="PERMEASE-RELATED"/>
    <property type="match status" value="1"/>
</dbReference>
<reference evidence="8" key="1">
    <citation type="journal article" date="2020" name="Stud. Mycol.">
        <title>101 Dothideomycetes genomes: a test case for predicting lifestyles and emergence of pathogens.</title>
        <authorList>
            <person name="Haridas S."/>
            <person name="Albert R."/>
            <person name="Binder M."/>
            <person name="Bloem J."/>
            <person name="Labutti K."/>
            <person name="Salamov A."/>
            <person name="Andreopoulos B."/>
            <person name="Baker S."/>
            <person name="Barry K."/>
            <person name="Bills G."/>
            <person name="Bluhm B."/>
            <person name="Cannon C."/>
            <person name="Castanera R."/>
            <person name="Culley D."/>
            <person name="Daum C."/>
            <person name="Ezra D."/>
            <person name="Gonzalez J."/>
            <person name="Henrissat B."/>
            <person name="Kuo A."/>
            <person name="Liang C."/>
            <person name="Lipzen A."/>
            <person name="Lutzoni F."/>
            <person name="Magnuson J."/>
            <person name="Mondo S."/>
            <person name="Nolan M."/>
            <person name="Ohm R."/>
            <person name="Pangilinan J."/>
            <person name="Park H.-J."/>
            <person name="Ramirez L."/>
            <person name="Alfaro M."/>
            <person name="Sun H."/>
            <person name="Tritt A."/>
            <person name="Yoshinaga Y."/>
            <person name="Zwiers L.-H."/>
            <person name="Turgeon B."/>
            <person name="Goodwin S."/>
            <person name="Spatafora J."/>
            <person name="Crous P."/>
            <person name="Grigoriev I."/>
        </authorList>
    </citation>
    <scope>NUCLEOTIDE SEQUENCE</scope>
    <source>
        <strain evidence="8">CBS 207.26</strain>
    </source>
</reference>
<dbReference type="InterPro" id="IPR036259">
    <property type="entry name" value="MFS_trans_sf"/>
</dbReference>
<evidence type="ECO:0000256" key="3">
    <source>
        <dbReference type="ARBA" id="ARBA00022692"/>
    </source>
</evidence>
<dbReference type="EMBL" id="ML994614">
    <property type="protein sequence ID" value="KAF2193128.1"/>
    <property type="molecule type" value="Genomic_DNA"/>
</dbReference>
<evidence type="ECO:0000313" key="9">
    <source>
        <dbReference type="Proteomes" id="UP000800200"/>
    </source>
</evidence>
<sequence length="485" mass="53270">MVDIEEGKGVSLQVEDSSSKKPISQVQVLADTQIKIRRKFDKRVLPIVCILYVLSYLDRGNIGNAKTAGAKSELGLNDSQWAWVLNAFYLTYVLFEWTQLFWKIYPAHIYVAILCILWGVAAMCSGAVTNMAGLIACRAFLGIFEAAFGAGAPYFLSLFYQRRELGKRVSILLGMSPLANCFASSLAYGITHIKGSLAPWRLLFLIEGAPTVLFSIVVYFWLADSPATAKFLTEDEQTQAVERLQTVDRTEKTKVRWAQITAGLTDYQNYVHSLIHFCCNYSFAGLSNFLPTIVRDMGYSSVNAQGLTAPAYFTAFICCILAAWISDRYGKRGYVISVFATLGAVGYLILAAVQDESKMSVRYAGVWLAACGVFPALAINITWLLNNQGGDSKKGAGLALLATLGQCSSFVSSPLFPSTDAPFYVRGCAVGCGFTGLIVILAMGLHFALEAENRRRDRLHGRVDENAQIDVTDGGDKNVKFRYLT</sequence>
<evidence type="ECO:0000313" key="8">
    <source>
        <dbReference type="EMBL" id="KAF2193128.1"/>
    </source>
</evidence>
<feature type="transmembrane region" description="Helical" evidence="6">
    <location>
        <begin position="333"/>
        <end position="353"/>
    </location>
</feature>
<feature type="transmembrane region" description="Helical" evidence="6">
    <location>
        <begin position="397"/>
        <end position="417"/>
    </location>
</feature>
<feature type="transmembrane region" description="Helical" evidence="6">
    <location>
        <begin position="44"/>
        <end position="62"/>
    </location>
</feature>
<dbReference type="PANTHER" id="PTHR43791:SF75">
    <property type="entry name" value="TRANSPORTER, PUTATIVE (AFU_ORTHOLOGUE AFUA_2G00110)-RELATED"/>
    <property type="match status" value="1"/>
</dbReference>
<dbReference type="GO" id="GO:0022857">
    <property type="term" value="F:transmembrane transporter activity"/>
    <property type="evidence" value="ECO:0007669"/>
    <property type="project" value="InterPro"/>
</dbReference>
<keyword evidence="4 6" id="KW-1133">Transmembrane helix</keyword>
<keyword evidence="9" id="KW-1185">Reference proteome</keyword>
<dbReference type="Pfam" id="PF07690">
    <property type="entry name" value="MFS_1"/>
    <property type="match status" value="1"/>
</dbReference>
<protein>
    <submittedName>
        <fullName evidence="8">Permease of the major facilitator superfamily</fullName>
    </submittedName>
</protein>
<evidence type="ECO:0000256" key="6">
    <source>
        <dbReference type="SAM" id="Phobius"/>
    </source>
</evidence>
<dbReference type="GO" id="GO:0016020">
    <property type="term" value="C:membrane"/>
    <property type="evidence" value="ECO:0007669"/>
    <property type="project" value="UniProtKB-SubCell"/>
</dbReference>
<evidence type="ECO:0000256" key="2">
    <source>
        <dbReference type="ARBA" id="ARBA00022448"/>
    </source>
</evidence>
<feature type="transmembrane region" description="Helical" evidence="6">
    <location>
        <begin position="109"/>
        <end position="128"/>
    </location>
</feature>
<feature type="transmembrane region" description="Helical" evidence="6">
    <location>
        <begin position="306"/>
        <end position="326"/>
    </location>
</feature>
<evidence type="ECO:0000256" key="5">
    <source>
        <dbReference type="ARBA" id="ARBA00023136"/>
    </source>
</evidence>
<gene>
    <name evidence="8" type="ORF">K469DRAFT_652990</name>
</gene>
<feature type="domain" description="Major facilitator superfamily (MFS) profile" evidence="7">
    <location>
        <begin position="44"/>
        <end position="454"/>
    </location>
</feature>
<dbReference type="Proteomes" id="UP000800200">
    <property type="component" value="Unassembled WGS sequence"/>
</dbReference>
<name>A0A6A6EQY8_9PEZI</name>
<feature type="transmembrane region" description="Helical" evidence="6">
    <location>
        <begin position="82"/>
        <end position="102"/>
    </location>
</feature>
<dbReference type="InterPro" id="IPR011701">
    <property type="entry name" value="MFS"/>
</dbReference>
<keyword evidence="5 6" id="KW-0472">Membrane</keyword>
<dbReference type="FunFam" id="1.20.1250.20:FF:000018">
    <property type="entry name" value="MFS transporter permease"/>
    <property type="match status" value="1"/>
</dbReference>
<comment type="subcellular location">
    <subcellularLocation>
        <location evidence="1">Membrane</location>
        <topology evidence="1">Multi-pass membrane protein</topology>
    </subcellularLocation>
</comment>
<dbReference type="OrthoDB" id="2985014at2759"/>
<evidence type="ECO:0000259" key="7">
    <source>
        <dbReference type="PROSITE" id="PS50850"/>
    </source>
</evidence>